<reference evidence="8 9" key="1">
    <citation type="journal article" date="2014" name="Mol. Plant">
        <title>Chromosome Scale Genome Assembly and Transcriptome Profiling of Nannochloropsis gaditana in Nitrogen Depletion.</title>
        <authorList>
            <person name="Corteggiani Carpinelli E."/>
            <person name="Telatin A."/>
            <person name="Vitulo N."/>
            <person name="Forcato C."/>
            <person name="D'Angelo M."/>
            <person name="Schiavon R."/>
            <person name="Vezzi A."/>
            <person name="Giacometti G.M."/>
            <person name="Morosinotto T."/>
            <person name="Valle G."/>
        </authorList>
    </citation>
    <scope>NUCLEOTIDE SEQUENCE [LARGE SCALE GENOMIC DNA]</scope>
    <source>
        <strain evidence="8 9">B-31</strain>
    </source>
</reference>
<feature type="compositionally biased region" description="Pro residues" evidence="6">
    <location>
        <begin position="216"/>
        <end position="230"/>
    </location>
</feature>
<evidence type="ECO:0000256" key="3">
    <source>
        <dbReference type="ARBA" id="ARBA00022763"/>
    </source>
</evidence>
<dbReference type="SUPFAM" id="SSF56281">
    <property type="entry name" value="Metallo-hydrolase/oxidoreductase"/>
    <property type="match status" value="2"/>
</dbReference>
<dbReference type="GO" id="GO:0036297">
    <property type="term" value="P:interstrand cross-link repair"/>
    <property type="evidence" value="ECO:0007669"/>
    <property type="project" value="TreeGrafter"/>
</dbReference>
<dbReference type="GO" id="GO:0003684">
    <property type="term" value="F:damaged DNA binding"/>
    <property type="evidence" value="ECO:0007669"/>
    <property type="project" value="TreeGrafter"/>
</dbReference>
<evidence type="ECO:0000256" key="6">
    <source>
        <dbReference type="SAM" id="MobiDB-lite"/>
    </source>
</evidence>
<feature type="domain" description="DNA repair metallo-beta-lactamase" evidence="7">
    <location>
        <begin position="292"/>
        <end position="416"/>
    </location>
</feature>
<dbReference type="Pfam" id="PF07522">
    <property type="entry name" value="DRMBL"/>
    <property type="match status" value="1"/>
</dbReference>
<keyword evidence="3" id="KW-0227">DNA damage</keyword>
<evidence type="ECO:0000256" key="5">
    <source>
        <dbReference type="ARBA" id="ARBA00023242"/>
    </source>
</evidence>
<keyword evidence="9" id="KW-1185">Reference proteome</keyword>
<evidence type="ECO:0000313" key="8">
    <source>
        <dbReference type="EMBL" id="EWM22722.1"/>
    </source>
</evidence>
<dbReference type="InterPro" id="IPR036866">
    <property type="entry name" value="RibonucZ/Hydroxyglut_hydro"/>
</dbReference>
<proteinExistence type="inferred from homology"/>
<evidence type="ECO:0000256" key="4">
    <source>
        <dbReference type="ARBA" id="ARBA00023204"/>
    </source>
</evidence>
<dbReference type="OrthoDB" id="262529at2759"/>
<dbReference type="PANTHER" id="PTHR23240">
    <property type="entry name" value="DNA CROSS-LINK REPAIR PROTEIN PSO2/SNM1-RELATED"/>
    <property type="match status" value="1"/>
</dbReference>
<evidence type="ECO:0000259" key="7">
    <source>
        <dbReference type="Pfam" id="PF07522"/>
    </source>
</evidence>
<sequence>MEWSTGVIYCSTITARLLTNIMGVQAQYVRALPMHEEVPLPWNPGRGGREEGGLSVTLLDANHCPGACMLLFRVRTCRGSSTRCNGDHSRGAEVSGRERDDEFTLHLHCGDMRYHPRMLHYAALLHDTTASHPPRPARPRKLDTIYLDTTYAHPKHAFAAQEDAIQSVGDLILARLRKEGREVAPGVPPTTATTSNNPKRGTLARQCSPSSTTSSSPPPLPPFLPPPSAPSPRPKTLFLLSAYSIGKERLLLEVARRTRLPIYVDEAKMKILECLDLPPSRPPSPPSSLPPSPFTTDKTETCVHVCRMGFCGEMWPFFKPNFSNLEKKLEEEAREGGGYTRVYAFIPTGWAESSNFNRRNAVREKGGGGSVEGGKEGGGEARIKVQLIPYSEHTPFADLLDFVGYLRPRRVVPTVWSDAKEKDRILRRFRGVLDDAEGKRAFLSLFGKRGGDGAREGRGE</sequence>
<keyword evidence="5" id="KW-0539">Nucleus</keyword>
<dbReference type="InterPro" id="IPR011084">
    <property type="entry name" value="DRMBL"/>
</dbReference>
<dbReference type="EMBL" id="AZIL01002114">
    <property type="protein sequence ID" value="EWM22722.1"/>
    <property type="molecule type" value="Genomic_DNA"/>
</dbReference>
<organism evidence="8 9">
    <name type="scientific">Nannochloropsis gaditana</name>
    <dbReference type="NCBI Taxonomy" id="72520"/>
    <lineage>
        <taxon>Eukaryota</taxon>
        <taxon>Sar</taxon>
        <taxon>Stramenopiles</taxon>
        <taxon>Ochrophyta</taxon>
        <taxon>Eustigmatophyceae</taxon>
        <taxon>Eustigmatales</taxon>
        <taxon>Monodopsidaceae</taxon>
        <taxon>Nannochloropsis</taxon>
    </lineage>
</organism>
<dbReference type="GO" id="GO:0005634">
    <property type="term" value="C:nucleus"/>
    <property type="evidence" value="ECO:0007669"/>
    <property type="project" value="UniProtKB-SubCell"/>
</dbReference>
<comment type="subcellular location">
    <subcellularLocation>
        <location evidence="1">Nucleus</location>
    </subcellularLocation>
</comment>
<dbReference type="Proteomes" id="UP000019335">
    <property type="component" value="Unassembled WGS sequence"/>
</dbReference>
<comment type="similarity">
    <text evidence="2">Belongs to the DNA repair metallo-beta-lactamase (DRMBL) family.</text>
</comment>
<dbReference type="Gene3D" id="3.40.50.12650">
    <property type="match status" value="1"/>
</dbReference>
<feature type="region of interest" description="Disordered" evidence="6">
    <location>
        <begin position="180"/>
        <end position="230"/>
    </location>
</feature>
<protein>
    <submittedName>
        <fullName evidence="8">Dna ligase</fullName>
    </submittedName>
</protein>
<dbReference type="GO" id="GO:0016874">
    <property type="term" value="F:ligase activity"/>
    <property type="evidence" value="ECO:0007669"/>
    <property type="project" value="UniProtKB-KW"/>
</dbReference>
<keyword evidence="4" id="KW-0234">DNA repair</keyword>
<accession>W7T8I4</accession>
<dbReference type="Gene3D" id="3.60.15.10">
    <property type="entry name" value="Ribonuclease Z/Hydroxyacylglutathione hydrolase-like"/>
    <property type="match status" value="1"/>
</dbReference>
<evidence type="ECO:0000256" key="1">
    <source>
        <dbReference type="ARBA" id="ARBA00004123"/>
    </source>
</evidence>
<comment type="caution">
    <text evidence="8">The sequence shown here is derived from an EMBL/GenBank/DDBJ whole genome shotgun (WGS) entry which is preliminary data.</text>
</comment>
<dbReference type="AlphaFoldDB" id="W7T8I4"/>
<dbReference type="GO" id="GO:0006303">
    <property type="term" value="P:double-strand break repair via nonhomologous end joining"/>
    <property type="evidence" value="ECO:0007669"/>
    <property type="project" value="TreeGrafter"/>
</dbReference>
<keyword evidence="8" id="KW-0436">Ligase</keyword>
<feature type="compositionally biased region" description="Low complexity" evidence="6">
    <location>
        <begin position="183"/>
        <end position="194"/>
    </location>
</feature>
<dbReference type="GO" id="GO:0035312">
    <property type="term" value="F:5'-3' DNA exonuclease activity"/>
    <property type="evidence" value="ECO:0007669"/>
    <property type="project" value="TreeGrafter"/>
</dbReference>
<gene>
    <name evidence="8" type="ORF">Naga_100653g1</name>
</gene>
<evidence type="ECO:0000313" key="9">
    <source>
        <dbReference type="Proteomes" id="UP000019335"/>
    </source>
</evidence>
<dbReference type="PANTHER" id="PTHR23240:SF35">
    <property type="entry name" value="DNA REPAIR METALLO-BETA-LACTAMASE FAMILY PROTEIN-RELATED"/>
    <property type="match status" value="1"/>
</dbReference>
<evidence type="ECO:0000256" key="2">
    <source>
        <dbReference type="ARBA" id="ARBA00010304"/>
    </source>
</evidence>
<name>W7T8I4_9STRA</name>